<protein>
    <submittedName>
        <fullName evidence="2">Uncharacterized protein</fullName>
    </submittedName>
</protein>
<dbReference type="EMBL" id="BJLF01000004">
    <property type="protein sequence ID" value="GEA50217.1"/>
    <property type="molecule type" value="Genomic_DNA"/>
</dbReference>
<proteinExistence type="predicted"/>
<accession>A0A4Y3HT53</accession>
<keyword evidence="1" id="KW-0812">Transmembrane</keyword>
<evidence type="ECO:0000313" key="2">
    <source>
        <dbReference type="EMBL" id="GEA50217.1"/>
    </source>
</evidence>
<sequence length="65" mass="7341">MLVEDFIFVCDIGRVKWPYIVTKCVISPDVAGNSMILMMLYILSFLYVCCVLFDLNDSVGLVSIN</sequence>
<evidence type="ECO:0000256" key="1">
    <source>
        <dbReference type="SAM" id="Phobius"/>
    </source>
</evidence>
<keyword evidence="1" id="KW-0472">Membrane</keyword>
<organism evidence="2 3">
    <name type="scientific">Vibrio inusitatus NBRC 102082</name>
    <dbReference type="NCBI Taxonomy" id="1219070"/>
    <lineage>
        <taxon>Bacteria</taxon>
        <taxon>Pseudomonadati</taxon>
        <taxon>Pseudomonadota</taxon>
        <taxon>Gammaproteobacteria</taxon>
        <taxon>Vibrionales</taxon>
        <taxon>Vibrionaceae</taxon>
        <taxon>Vibrio</taxon>
    </lineage>
</organism>
<reference evidence="2 3" key="1">
    <citation type="submission" date="2019-06" db="EMBL/GenBank/DDBJ databases">
        <title>Whole genome shotgun sequence of Vibrio inusitatus NBRC 102082.</title>
        <authorList>
            <person name="Hosoyama A."/>
            <person name="Uohara A."/>
            <person name="Ohji S."/>
            <person name="Ichikawa N."/>
        </authorList>
    </citation>
    <scope>NUCLEOTIDE SEQUENCE [LARGE SCALE GENOMIC DNA]</scope>
    <source>
        <strain evidence="2 3">NBRC 102082</strain>
    </source>
</reference>
<keyword evidence="1" id="KW-1133">Transmembrane helix</keyword>
<dbReference type="AlphaFoldDB" id="A0A4Y3HT53"/>
<gene>
    <name evidence="2" type="ORF">VIN01S_10210</name>
</gene>
<dbReference type="Proteomes" id="UP000318717">
    <property type="component" value="Unassembled WGS sequence"/>
</dbReference>
<name>A0A4Y3HT53_9VIBR</name>
<comment type="caution">
    <text evidence="2">The sequence shown here is derived from an EMBL/GenBank/DDBJ whole genome shotgun (WGS) entry which is preliminary data.</text>
</comment>
<feature type="transmembrane region" description="Helical" evidence="1">
    <location>
        <begin position="35"/>
        <end position="55"/>
    </location>
</feature>
<keyword evidence="3" id="KW-1185">Reference proteome</keyword>
<evidence type="ECO:0000313" key="3">
    <source>
        <dbReference type="Proteomes" id="UP000318717"/>
    </source>
</evidence>